<evidence type="ECO:0000256" key="3">
    <source>
        <dbReference type="SAM" id="MobiDB-lite"/>
    </source>
</evidence>
<evidence type="ECO:0000256" key="1">
    <source>
        <dbReference type="ARBA" id="ARBA00022723"/>
    </source>
</evidence>
<reference evidence="5 6" key="1">
    <citation type="submission" date="2018-03" db="EMBL/GenBank/DDBJ databases">
        <title>Genome sequencing of Melaminivora sp.</title>
        <authorList>
            <person name="Kim S.-J."/>
            <person name="Heo J."/>
            <person name="Ahn J.-H."/>
            <person name="Kwon S.-W."/>
        </authorList>
    </citation>
    <scope>NUCLEOTIDE SEQUENCE [LARGE SCALE GENOMIC DNA]</scope>
    <source>
        <strain evidence="5 6">SC2-9</strain>
    </source>
</reference>
<accession>A0A2R3Q9N3</accession>
<dbReference type="EMBL" id="CP027667">
    <property type="protein sequence ID" value="AVO48502.1"/>
    <property type="molecule type" value="Genomic_DNA"/>
</dbReference>
<dbReference type="OrthoDB" id="7156875at2"/>
<dbReference type="GO" id="GO:0046872">
    <property type="term" value="F:metal ion binding"/>
    <property type="evidence" value="ECO:0007669"/>
    <property type="project" value="UniProtKB-KW"/>
</dbReference>
<feature type="region of interest" description="Disordered" evidence="3">
    <location>
        <begin position="511"/>
        <end position="536"/>
    </location>
</feature>
<feature type="region of interest" description="Disordered" evidence="3">
    <location>
        <begin position="456"/>
        <end position="479"/>
    </location>
</feature>
<feature type="compositionally biased region" description="Low complexity" evidence="3">
    <location>
        <begin position="519"/>
        <end position="531"/>
    </location>
</feature>
<evidence type="ECO:0000259" key="4">
    <source>
        <dbReference type="Pfam" id="PF05567"/>
    </source>
</evidence>
<name>A0A2R3Q9N3_9BURK</name>
<sequence length="1376" mass="146539">MTSKNLSPVQFIHKPRSVRWLRAGAVIALLALGTTAGLRIASSQGTVPDVVDLGSPPSAKQEEPSNVSLALSVEFPTVGAAYRAAEYTHDPINNPYLGYWDPKSCYAYKEAGDASSLNGEYFYRTGSASSSGDCSNAYSGNLLNYVATSAIDVLRLALTGGNRALDTSTATVLERAYLYNGWGLNQTTYFPVRKIHKSQLGKAMPSATPASGSDYVYAGSCLDRIWFGTTTGNNLDCGSPGKNHELNPTKVVGKTTTYLPMYARVKVCTAAEAPTRPDLCARYPSGNYKPIGQIQKKSDGTRLAAFGYLADNSDTRYGGVLRAPMGYVGPDKPNAAGIMVPNSEREWDGTTGVFVNNPKGSASFTYSGVINYVNRFGTTGSTKGYYKSLDPVGELYYESLRYYMGLGPTSGAIDSYSGKEDGFPVYTTWQDPIGNACQRKNFTLVIGDVNTHFDKHLPGHGGSGGTSTDSQDPARGAENLLGSGTFNAADWAKVIANFETNATATYKNSFGVNVSTKGNPNPNSSNDNLNSKKTGSGSRSSYLWAGAAYWAHTQAIRNDDDAEGKSKNLVRVNTFTIDVDEGGNGSIEDDNPRSIKPRQSSFYLAGKYGWFNNTDGSKTNRLGPLANGALGVNEELDGHPYRNVLTGALDNSRWEYAGAPNTPDGYVIASQAKKMQEGVARFFNSIGGSITPSSVIGLSSVDFSTASPDGAMFVPQFDSKTWAGRLVKAKVTFNQATGDVAVASSLWDAAKILTDASLATGGVSDPQVKPADRKLFTYSRDGANRGGQVLSVAQKGNLDAAVLTSLAIQPSGAPAGISDSDMQNATLNWLRGDRSLEAGVTGGYLRARTSVLGAIVNSGPVYKQGADDEVTGEGFAQFAQTQKNRTAAVYVGANDGFLHAFRASDGKELFAYMPRAVAESAHQLAAANYSYKPLVDAIPLVTEAQQVDGDGKLQWKTLLVSGMGGGAQGIFALDVTDPTSFSKDKVLFEFTDQDDVDMGNVLGSPKLVRMMIPGTPATYRWFVAVSSGYNNYKTDGYASADGAQALFLLSVDKDPSAAWVENNNYFKMKLPKPPGTKAAALTNPGVALDAQGNAIVFYAGDTYGNLWKFDFQQGLDATNADNAVKKSGSTRLPMAILEDAGAPSVLPKPQSLTTVPQVAPGLTGGYMVIFGTGKYIEVGDAALPETNSIYGIWDNLENAVGHYQVKRASLFPRTFQGTGLVDGNATFSYTGSPKYRGWYVDLPTSGERVIVEADTRYGYTAINSFVPPADCTANGTGTAMTFDNLYGTSRSARDERTRPLSRPRIVALDMSGADAHTYTARKPSGRRDLTIVSRPVSALGGSGSSDPNVAQGPMVTIKIPGGRVGWREIKNFEKPN</sequence>
<protein>
    <recommendedName>
        <fullName evidence="4">PilY1 beta-propeller domain-containing protein</fullName>
    </recommendedName>
</protein>
<evidence type="ECO:0000313" key="6">
    <source>
        <dbReference type="Proteomes" id="UP000237925"/>
    </source>
</evidence>
<dbReference type="Pfam" id="PF05567">
    <property type="entry name" value="T4P_PilY1"/>
    <property type="match status" value="1"/>
</dbReference>
<keyword evidence="1" id="KW-0479">Metal-binding</keyword>
<dbReference type="InterPro" id="IPR008707">
    <property type="entry name" value="B-propeller_PilY1"/>
</dbReference>
<evidence type="ECO:0000313" key="5">
    <source>
        <dbReference type="EMBL" id="AVO48502.1"/>
    </source>
</evidence>
<keyword evidence="2" id="KW-0106">Calcium</keyword>
<keyword evidence="6" id="KW-1185">Reference proteome</keyword>
<feature type="domain" description="PilY1 beta-propeller" evidence="4">
    <location>
        <begin position="852"/>
        <end position="1197"/>
    </location>
</feature>
<gene>
    <name evidence="5" type="ORF">C6568_03910</name>
</gene>
<organism evidence="5 6">
    <name type="scientific">Melaminivora suipulveris</name>
    <dbReference type="NCBI Taxonomy" id="2109913"/>
    <lineage>
        <taxon>Bacteria</taxon>
        <taxon>Pseudomonadati</taxon>
        <taxon>Pseudomonadota</taxon>
        <taxon>Betaproteobacteria</taxon>
        <taxon>Burkholderiales</taxon>
        <taxon>Comamonadaceae</taxon>
        <taxon>Melaminivora</taxon>
    </lineage>
</organism>
<dbReference type="KEGG" id="mela:C6568_03910"/>
<evidence type="ECO:0000256" key="2">
    <source>
        <dbReference type="ARBA" id="ARBA00022837"/>
    </source>
</evidence>
<dbReference type="Proteomes" id="UP000237925">
    <property type="component" value="Chromosome"/>
</dbReference>
<proteinExistence type="predicted"/>
<dbReference type="RefSeq" id="WP_106682982.1">
    <property type="nucleotide sequence ID" value="NZ_CP027667.1"/>
</dbReference>